<feature type="chain" id="PRO_5043702550" evidence="2">
    <location>
        <begin position="32"/>
        <end position="394"/>
    </location>
</feature>
<dbReference type="Proteomes" id="UP000030300">
    <property type="component" value="Chromosome"/>
</dbReference>
<reference evidence="3 4" key="1">
    <citation type="journal article" date="2015" name="Genome Announc.">
        <title>Complete Genome Sequence of Steroid-Transforming Nocardioides simplex VKM Ac-2033D.</title>
        <authorList>
            <person name="Shtratnikova V.Y."/>
            <person name="Schelkunov M.I."/>
            <person name="Pekov Y.A."/>
            <person name="Fokina V.V."/>
            <person name="Logacheva M.D."/>
            <person name="Sokolov S.L."/>
            <person name="Bragin E.Y."/>
            <person name="Ashapkin V.V."/>
            <person name="Donova M.V."/>
        </authorList>
    </citation>
    <scope>NUCLEOTIDE SEQUENCE [LARGE SCALE GENOMIC DNA]</scope>
    <source>
        <strain evidence="3 4">VKM Ac-2033D</strain>
    </source>
</reference>
<keyword evidence="2" id="KW-0732">Signal</keyword>
<dbReference type="KEGG" id="psim:KR76_04280"/>
<gene>
    <name evidence="3" type="ORF">KR76_04280</name>
</gene>
<accession>A0A0A1DHR4</accession>
<dbReference type="EMBL" id="CP009896">
    <property type="protein sequence ID" value="AIY16172.3"/>
    <property type="molecule type" value="Genomic_DNA"/>
</dbReference>
<feature type="region of interest" description="Disordered" evidence="1">
    <location>
        <begin position="164"/>
        <end position="185"/>
    </location>
</feature>
<evidence type="ECO:0000256" key="1">
    <source>
        <dbReference type="SAM" id="MobiDB-lite"/>
    </source>
</evidence>
<dbReference type="PROSITE" id="PS51257">
    <property type="entry name" value="PROKAR_LIPOPROTEIN"/>
    <property type="match status" value="1"/>
</dbReference>
<dbReference type="eggNOG" id="ENOG50337TQ">
    <property type="taxonomic scope" value="Bacteria"/>
</dbReference>
<dbReference type="AlphaFoldDB" id="A0A0A1DHR4"/>
<name>A0A0A1DHR4_NOCSI</name>
<proteinExistence type="predicted"/>
<evidence type="ECO:0000256" key="2">
    <source>
        <dbReference type="SAM" id="SignalP"/>
    </source>
</evidence>
<evidence type="ECO:0000313" key="4">
    <source>
        <dbReference type="Proteomes" id="UP000030300"/>
    </source>
</evidence>
<keyword evidence="4" id="KW-1185">Reference proteome</keyword>
<protein>
    <submittedName>
        <fullName evidence="3">Uncharacterized protein</fullName>
    </submittedName>
</protein>
<feature type="compositionally biased region" description="Basic and acidic residues" evidence="1">
    <location>
        <begin position="173"/>
        <end position="182"/>
    </location>
</feature>
<evidence type="ECO:0000313" key="3">
    <source>
        <dbReference type="EMBL" id="AIY16172.3"/>
    </source>
</evidence>
<sequence>MVRAMRPTLVTSALSAVLLSLLLSACGDGTAGDDEKNFDSARDAADALEGAISEITKTVTITEDNDPNDDMLGRPNGYEAGVVLFDQRAGDEFTTCTEEQIGADCGATIEQWPDAESATARMDYIQGLLKDAPILGREYNYVQGKLLLRVSGTLKPSEADEYEAAFTGTTPKGKADDDKSSDTDYDAATATAGEKWAEYTRLATEAGIAEEHWASTETDAADTAEAACGRTQEQMNGSVDLFRDIYTEDEFEAERLFYVAYCPEQVEAFDTALDYGAGASDGLSSGNDVPTVSLSTACAMLIPDSGDGELNAIAEFLSGTTKATPDTFRDFKASVAEVNEIAGLSPEPLATYLTGMVDSLQAYVDDLTENGAGDLDTTVYKALGLEVVNLCTGG</sequence>
<organism evidence="3 4">
    <name type="scientific">Nocardioides simplex</name>
    <name type="common">Arthrobacter simplex</name>
    <dbReference type="NCBI Taxonomy" id="2045"/>
    <lineage>
        <taxon>Bacteria</taxon>
        <taxon>Bacillati</taxon>
        <taxon>Actinomycetota</taxon>
        <taxon>Actinomycetes</taxon>
        <taxon>Propionibacteriales</taxon>
        <taxon>Nocardioidaceae</taxon>
        <taxon>Pimelobacter</taxon>
    </lineage>
</organism>
<feature type="signal peptide" evidence="2">
    <location>
        <begin position="1"/>
        <end position="31"/>
    </location>
</feature>